<evidence type="ECO:0000313" key="1">
    <source>
        <dbReference type="EMBL" id="APD92073.1"/>
    </source>
</evidence>
<accession>A0AAC9NTE6</accession>
<dbReference type="RefSeq" id="WP_071960683.1">
    <property type="nucleotide sequence ID" value="NZ_CP018025.1"/>
</dbReference>
<geneLocation type="plasmid" evidence="2">
    <name>pamcp48-600</name>
</geneLocation>
<dbReference type="Proteomes" id="UP000182101">
    <property type="component" value="Plasmid pAMCP48-600"/>
</dbReference>
<name>A0AAC9NTE6_9ALTE</name>
<dbReference type="AlphaFoldDB" id="A0AAC9NTE6"/>
<dbReference type="EMBL" id="CP018025">
    <property type="protein sequence ID" value="APD92073.1"/>
    <property type="molecule type" value="Genomic_DNA"/>
</dbReference>
<protein>
    <submittedName>
        <fullName evidence="1">Uncharacterized protein</fullName>
    </submittedName>
</protein>
<proteinExistence type="predicted"/>
<reference evidence="1 2" key="1">
    <citation type="submission" date="2016-11" db="EMBL/GenBank/DDBJ databases">
        <title>Networking in microbes: conjugative elements and plasmids in the genus Alteromonas.</title>
        <authorList>
            <person name="Lopez-Perez M."/>
            <person name="Ramon-Marco N."/>
            <person name="Rodriguez-Valera F."/>
        </authorList>
    </citation>
    <scope>NUCLEOTIDE SEQUENCE [LARGE SCALE GENOMIC DNA]</scope>
    <source>
        <strain evidence="1 2">CP48</strain>
        <plasmid evidence="2">pamcp48-600</plasmid>
    </source>
</reference>
<keyword evidence="1" id="KW-0614">Plasmid</keyword>
<sequence>MKLNEFKEKVVKETRDAVASFNSNDAFVVEFGEFFDEDNGHISASVKITFSFGNCTHSHIVNVGWDEFDGFGVEDVEGEISQLDEVALLKSLYVDLALQGLDDKYLA</sequence>
<organism evidence="1 2">
    <name type="scientific">Alteromonas mediterranea</name>
    <dbReference type="NCBI Taxonomy" id="314275"/>
    <lineage>
        <taxon>Bacteria</taxon>
        <taxon>Pseudomonadati</taxon>
        <taxon>Pseudomonadota</taxon>
        <taxon>Gammaproteobacteria</taxon>
        <taxon>Alteromonadales</taxon>
        <taxon>Alteromonadaceae</taxon>
        <taxon>Alteromonas/Salinimonas group</taxon>
        <taxon>Alteromonas</taxon>
    </lineage>
</organism>
<gene>
    <name evidence="1" type="ORF">BM524_19320</name>
</gene>
<evidence type="ECO:0000313" key="2">
    <source>
        <dbReference type="Proteomes" id="UP000182101"/>
    </source>
</evidence>